<evidence type="ECO:0000256" key="1">
    <source>
        <dbReference type="ARBA" id="ARBA00004127"/>
    </source>
</evidence>
<dbReference type="Proteomes" id="UP000838878">
    <property type="component" value="Chromosome 4"/>
</dbReference>
<keyword evidence="3 6" id="KW-0812">Transmembrane</keyword>
<dbReference type="PANTHER" id="PTHR12459:SF15">
    <property type="entry name" value="TRANSMEMBRANE PROTEIN 135"/>
    <property type="match status" value="1"/>
</dbReference>
<sequence length="501" mass="56208">MVEASKYWFDKACSACECHTLIHPWTYKCSDATTTMLMSCIKGSYKFYAMVYLIQILMRGKKLSKKEIIEQFKLYFKSGIFGLTVGSSFVTLNCIFRKLFFSQFNYYTTVLLPCTVSGLAVYFEPPYRRVLVVNLFVNLVFEYWLRTLEVKGWLRRTPGRETIIFMLGSAVFFYLMRLERENTKRTPLFWFFTPPRVSKEVGEPVHGIEGRSPACPHKGPCMNYIFRGAAQLFGVGVIMTSLRTIIPRILTPAKALKSLKFSHLKLGLFFGGYIGIYRLIVCLLCRANGRDSALYAIPAGFLAGAAFRASPSTPIALAPVTSTLQILFSWLYQRGTIPDNWPLVEILYCVCQGLLFHARVMHEDVCPRYIINLMRTVTSNKADEVQAAFIQKILSANCLGGVVASMYGCTLGGPGFESRVGPSLVIESFCIVSLSNSPELGSWRCVTPVPRKARKAVGPAPTLSPVVSRVVPPEYESDRNRECTLCLRVHALHYNISCAVG</sequence>
<name>A0A8J9VKM3_9NEOP</name>
<proteinExistence type="inferred from homology"/>
<feature type="domain" description="Transmembrane protein 135 N-terminal" evidence="7">
    <location>
        <begin position="17"/>
        <end position="142"/>
    </location>
</feature>
<feature type="transmembrane region" description="Helical" evidence="6">
    <location>
        <begin position="158"/>
        <end position="176"/>
    </location>
</feature>
<comment type="similarity">
    <text evidence="2">Belongs to the TMEM135 family.</text>
</comment>
<comment type="subcellular location">
    <subcellularLocation>
        <location evidence="1">Endomembrane system</location>
        <topology evidence="1">Multi-pass membrane protein</topology>
    </subcellularLocation>
</comment>
<dbReference type="OrthoDB" id="291792at2759"/>
<dbReference type="InterPro" id="IPR031926">
    <property type="entry name" value="TMEM135_N"/>
</dbReference>
<feature type="transmembrane region" description="Helical" evidence="6">
    <location>
        <begin position="35"/>
        <end position="54"/>
    </location>
</feature>
<organism evidence="8 9">
    <name type="scientific">Brenthis ino</name>
    <name type="common">lesser marbled fritillary</name>
    <dbReference type="NCBI Taxonomy" id="405034"/>
    <lineage>
        <taxon>Eukaryota</taxon>
        <taxon>Metazoa</taxon>
        <taxon>Ecdysozoa</taxon>
        <taxon>Arthropoda</taxon>
        <taxon>Hexapoda</taxon>
        <taxon>Insecta</taxon>
        <taxon>Pterygota</taxon>
        <taxon>Neoptera</taxon>
        <taxon>Endopterygota</taxon>
        <taxon>Lepidoptera</taxon>
        <taxon>Glossata</taxon>
        <taxon>Ditrysia</taxon>
        <taxon>Papilionoidea</taxon>
        <taxon>Nymphalidae</taxon>
        <taxon>Heliconiinae</taxon>
        <taxon>Argynnini</taxon>
        <taxon>Brenthis</taxon>
    </lineage>
</organism>
<feature type="transmembrane region" description="Helical" evidence="6">
    <location>
        <begin position="74"/>
        <end position="92"/>
    </location>
</feature>
<accession>A0A8J9VKM3</accession>
<evidence type="ECO:0000256" key="6">
    <source>
        <dbReference type="SAM" id="Phobius"/>
    </source>
</evidence>
<evidence type="ECO:0000256" key="3">
    <source>
        <dbReference type="ARBA" id="ARBA00022692"/>
    </source>
</evidence>
<dbReference type="AlphaFoldDB" id="A0A8J9VKM3"/>
<dbReference type="PANTHER" id="PTHR12459">
    <property type="entry name" value="TRANSMEMBRANE PROTEIN 135-RELATED"/>
    <property type="match status" value="1"/>
</dbReference>
<reference evidence="8" key="1">
    <citation type="submission" date="2021-12" db="EMBL/GenBank/DDBJ databases">
        <authorList>
            <person name="Martin H S."/>
        </authorList>
    </citation>
    <scope>NUCLEOTIDE SEQUENCE</scope>
</reference>
<gene>
    <name evidence="8" type="ORF">BINO364_LOCUS9394</name>
</gene>
<feature type="transmembrane region" description="Helical" evidence="6">
    <location>
        <begin position="104"/>
        <end position="123"/>
    </location>
</feature>
<feature type="transmembrane region" description="Helical" evidence="6">
    <location>
        <begin position="224"/>
        <end position="246"/>
    </location>
</feature>
<protein>
    <recommendedName>
        <fullName evidence="7">Transmembrane protein 135 N-terminal domain-containing protein</fullName>
    </recommendedName>
</protein>
<dbReference type="GO" id="GO:0012505">
    <property type="term" value="C:endomembrane system"/>
    <property type="evidence" value="ECO:0007669"/>
    <property type="project" value="UniProtKB-SubCell"/>
</dbReference>
<evidence type="ECO:0000259" key="7">
    <source>
        <dbReference type="Pfam" id="PF15982"/>
    </source>
</evidence>
<dbReference type="InterPro" id="IPR026749">
    <property type="entry name" value="Tmem135"/>
</dbReference>
<evidence type="ECO:0000313" key="9">
    <source>
        <dbReference type="Proteomes" id="UP000838878"/>
    </source>
</evidence>
<keyword evidence="5 6" id="KW-0472">Membrane</keyword>
<feature type="transmembrane region" description="Helical" evidence="6">
    <location>
        <begin position="130"/>
        <end position="146"/>
    </location>
</feature>
<dbReference type="Pfam" id="PF15982">
    <property type="entry name" value="TMEM135_C_rich"/>
    <property type="match status" value="1"/>
</dbReference>
<evidence type="ECO:0000313" key="8">
    <source>
        <dbReference type="EMBL" id="CAH0723578.1"/>
    </source>
</evidence>
<evidence type="ECO:0000256" key="5">
    <source>
        <dbReference type="ARBA" id="ARBA00023136"/>
    </source>
</evidence>
<feature type="non-terminal residue" evidence="8">
    <location>
        <position position="501"/>
    </location>
</feature>
<feature type="transmembrane region" description="Helical" evidence="6">
    <location>
        <begin position="292"/>
        <end position="309"/>
    </location>
</feature>
<keyword evidence="4 6" id="KW-1133">Transmembrane helix</keyword>
<feature type="transmembrane region" description="Helical" evidence="6">
    <location>
        <begin position="266"/>
        <end position="285"/>
    </location>
</feature>
<dbReference type="EMBL" id="OV170224">
    <property type="protein sequence ID" value="CAH0723578.1"/>
    <property type="molecule type" value="Genomic_DNA"/>
</dbReference>
<evidence type="ECO:0000256" key="2">
    <source>
        <dbReference type="ARBA" id="ARBA00008924"/>
    </source>
</evidence>
<evidence type="ECO:0000256" key="4">
    <source>
        <dbReference type="ARBA" id="ARBA00022989"/>
    </source>
</evidence>
<keyword evidence="9" id="KW-1185">Reference proteome</keyword>